<name>A0A4P6K0C4_KTERU</name>
<dbReference type="KEGG" id="kbs:EPA93_34715"/>
<dbReference type="EMBL" id="CP035758">
    <property type="protein sequence ID" value="QBD80846.1"/>
    <property type="molecule type" value="Genomic_DNA"/>
</dbReference>
<accession>A0A4P6K0C4</accession>
<protein>
    <submittedName>
        <fullName evidence="1">Uncharacterized protein</fullName>
    </submittedName>
</protein>
<dbReference type="AlphaFoldDB" id="A0A4P6K0C4"/>
<gene>
    <name evidence="1" type="ORF">EPA93_34715</name>
</gene>
<dbReference type="RefSeq" id="WP_129891908.1">
    <property type="nucleotide sequence ID" value="NZ_CP035758.1"/>
</dbReference>
<sequence>MNVCTRAINGLQASMQITMGEPYFLSELLPVEVSLSNHTEEAFLLDRRNRPTDYAYESALPVTLSGGEAPFYSFPQLDIGRFNVRYKTNLLPGQTLKLRQLVPLTRSKEVRLTMGATFLRDYSFPTASPLDGYWPSLTLHVNAYVPSTHAISLQPQGPEVLIVAPAAACPHLLYLNSITCESKFELEHGPVGGCIDGKAFWRPLSSPILRVPECPSGRPDICPRTNLEWKYAVSAPGFPIVGGSHWPLES</sequence>
<dbReference type="OrthoDB" id="9845328at2"/>
<organism evidence="1 2">
    <name type="scientific">Ktedonosporobacter rubrisoli</name>
    <dbReference type="NCBI Taxonomy" id="2509675"/>
    <lineage>
        <taxon>Bacteria</taxon>
        <taxon>Bacillati</taxon>
        <taxon>Chloroflexota</taxon>
        <taxon>Ktedonobacteria</taxon>
        <taxon>Ktedonobacterales</taxon>
        <taxon>Ktedonosporobacteraceae</taxon>
        <taxon>Ktedonosporobacter</taxon>
    </lineage>
</organism>
<keyword evidence="2" id="KW-1185">Reference proteome</keyword>
<dbReference type="Proteomes" id="UP000290365">
    <property type="component" value="Chromosome"/>
</dbReference>
<evidence type="ECO:0000313" key="2">
    <source>
        <dbReference type="Proteomes" id="UP000290365"/>
    </source>
</evidence>
<proteinExistence type="predicted"/>
<evidence type="ECO:0000313" key="1">
    <source>
        <dbReference type="EMBL" id="QBD80846.1"/>
    </source>
</evidence>
<reference evidence="1 2" key="1">
    <citation type="submission" date="2019-01" db="EMBL/GenBank/DDBJ databases">
        <title>Ktedonosporobacter rubrisoli SCAWS-G2.</title>
        <authorList>
            <person name="Huang Y."/>
            <person name="Yan B."/>
        </authorList>
    </citation>
    <scope>NUCLEOTIDE SEQUENCE [LARGE SCALE GENOMIC DNA]</scope>
    <source>
        <strain evidence="1 2">SCAWS-G2</strain>
    </source>
</reference>